<dbReference type="InterPro" id="IPR011990">
    <property type="entry name" value="TPR-like_helical_dom_sf"/>
</dbReference>
<proteinExistence type="predicted"/>
<dbReference type="Pfam" id="PF13401">
    <property type="entry name" value="AAA_22"/>
    <property type="match status" value="1"/>
</dbReference>
<dbReference type="InterPro" id="IPR049945">
    <property type="entry name" value="AAA_22"/>
</dbReference>
<name>A0ABW1ZNU2_9DEIO</name>
<dbReference type="EMBL" id="JBHSWB010000002">
    <property type="protein sequence ID" value="MFC6662595.1"/>
    <property type="molecule type" value="Genomic_DNA"/>
</dbReference>
<dbReference type="Proteomes" id="UP001596317">
    <property type="component" value="Unassembled WGS sequence"/>
</dbReference>
<dbReference type="InterPro" id="IPR027417">
    <property type="entry name" value="P-loop_NTPase"/>
</dbReference>
<dbReference type="Gene3D" id="1.25.40.10">
    <property type="entry name" value="Tetratricopeptide repeat domain"/>
    <property type="match status" value="1"/>
</dbReference>
<gene>
    <name evidence="3" type="ORF">ACFP90_21295</name>
</gene>
<reference evidence="4" key="1">
    <citation type="journal article" date="2019" name="Int. J. Syst. Evol. Microbiol.">
        <title>The Global Catalogue of Microorganisms (GCM) 10K type strain sequencing project: providing services to taxonomists for standard genome sequencing and annotation.</title>
        <authorList>
            <consortium name="The Broad Institute Genomics Platform"/>
            <consortium name="The Broad Institute Genome Sequencing Center for Infectious Disease"/>
            <person name="Wu L."/>
            <person name="Ma J."/>
        </authorList>
    </citation>
    <scope>NUCLEOTIDE SEQUENCE [LARGE SCALE GENOMIC DNA]</scope>
    <source>
        <strain evidence="4">CCUG 63830</strain>
    </source>
</reference>
<feature type="domain" description="ORC1/DEAH AAA+ ATPase" evidence="1">
    <location>
        <begin position="37"/>
        <end position="167"/>
    </location>
</feature>
<dbReference type="InterPro" id="IPR041617">
    <property type="entry name" value="TPR_MalT"/>
</dbReference>
<keyword evidence="4" id="KW-1185">Reference proteome</keyword>
<evidence type="ECO:0000259" key="1">
    <source>
        <dbReference type="Pfam" id="PF13401"/>
    </source>
</evidence>
<sequence length="948" mass="103850">MTLFSFERFELPSASETLPAPLFERLARILQHAAVGIVAPEATGKTTLLAQFGHALRAASEEPLAVAWLSVAHDDVDRRQFNRSLARAFAHVGIGVKHYDQMATLADTTPELAVAALADDLTAHPDEVVLLIDDADRLGESSARLLWMLCGAAKDQLQVAVSCTPEAPVLTAPRPPATPLSLVAPDAWAAPLDVAHPHLEAALARLAPNLTEILTDAALLYRWDDAVFSALRLNAPPHWQAAVEEALPVLRQGTSLVPGRLLRQLLRTRLAAQPERLRHMQRQVGHWHATRGRTLEAVRALTQADAADDALPLVQEMLPMWYRAGDWRMVVLSLQPFALTQLPSPVLADLATAQQELGDLAAVDLIEAQLKVRGHAPAGMAFVRALRAFREGDLPRTLEISEAGLQDARTSRDRVQLQRVLAAVLIQQGRIAEAGEAIQGALALADALSDVPMLINVLSLHGFQLEAQGEYQAALAVHERTFTLVERHRHDNNRLLLVAQRLASLRREAGDLDGALNILEVALQRLQRTHPEAVPVLLSARSAVHLTAGQLGQALADADRAVSLAELWWGKAIMFDALFRQLEIQLAAGDLDAASHTLARTQSVPERFPANMRNEYLAFEAALLALRGHLQEAAALVQRHGLHQLSDWLDYGMMSRAVVLLAAYERGEPLSGALDVLRRSMTARAPYALTRPLRLFPQLTPILEAHGEPQVAALGRLAFKVARRPVLRVTTLDTPRLMLDGIQLRTRTGTAELLAYLALAPGQEELGTRLASSVIPPGGRTPQRKRLQVNRKELDESVAVARPGLPALRVIDVESGKEGRMSLSSDVTVECDALELFAGTAEDVMRLYRMPFLQDLQTDWAEEMRARFTAHAAALLRAAAHGNRSMRGLQYLLRLIEIEPTPLEEDFEAALRLAEQLDRPDVIRSLRRAQVDVEQGETPVLSALVKSA</sequence>
<comment type="caution">
    <text evidence="3">The sequence shown here is derived from an EMBL/GenBank/DDBJ whole genome shotgun (WGS) entry which is preliminary data.</text>
</comment>
<dbReference type="Pfam" id="PF17874">
    <property type="entry name" value="TPR_MalT"/>
    <property type="match status" value="1"/>
</dbReference>
<dbReference type="SUPFAM" id="SSF48452">
    <property type="entry name" value="TPR-like"/>
    <property type="match status" value="1"/>
</dbReference>
<protein>
    <submittedName>
        <fullName evidence="3">AAA family ATPase</fullName>
    </submittedName>
</protein>
<feature type="domain" description="MalT-like TPR region" evidence="2">
    <location>
        <begin position="421"/>
        <end position="640"/>
    </location>
</feature>
<accession>A0ABW1ZNU2</accession>
<organism evidence="3 4">
    <name type="scientific">Deinococcus multiflagellatus</name>
    <dbReference type="NCBI Taxonomy" id="1656887"/>
    <lineage>
        <taxon>Bacteria</taxon>
        <taxon>Thermotogati</taxon>
        <taxon>Deinococcota</taxon>
        <taxon>Deinococci</taxon>
        <taxon>Deinococcales</taxon>
        <taxon>Deinococcaceae</taxon>
        <taxon>Deinococcus</taxon>
    </lineage>
</organism>
<evidence type="ECO:0000259" key="2">
    <source>
        <dbReference type="Pfam" id="PF17874"/>
    </source>
</evidence>
<evidence type="ECO:0000313" key="3">
    <source>
        <dbReference type="EMBL" id="MFC6662595.1"/>
    </source>
</evidence>
<dbReference type="SUPFAM" id="SSF52540">
    <property type="entry name" value="P-loop containing nucleoside triphosphate hydrolases"/>
    <property type="match status" value="1"/>
</dbReference>
<evidence type="ECO:0000313" key="4">
    <source>
        <dbReference type="Proteomes" id="UP001596317"/>
    </source>
</evidence>
<dbReference type="RefSeq" id="WP_224610943.1">
    <property type="nucleotide sequence ID" value="NZ_JAIQXV010000016.1"/>
</dbReference>
<dbReference type="Gene3D" id="3.40.50.300">
    <property type="entry name" value="P-loop containing nucleotide triphosphate hydrolases"/>
    <property type="match status" value="1"/>
</dbReference>